<gene>
    <name evidence="2" type="ORF">VNO80_13362</name>
</gene>
<reference evidence="2 3" key="1">
    <citation type="submission" date="2024-01" db="EMBL/GenBank/DDBJ databases">
        <title>The genomes of 5 underutilized Papilionoideae crops provide insights into root nodulation and disease resistanc.</title>
        <authorList>
            <person name="Jiang F."/>
        </authorList>
    </citation>
    <scope>NUCLEOTIDE SEQUENCE [LARGE SCALE GENOMIC DNA]</scope>
    <source>
        <strain evidence="2">JINMINGXINNONG_FW02</strain>
        <tissue evidence="2">Leaves</tissue>
    </source>
</reference>
<feature type="domain" description="ATP synthase alpha subunit C-terminal" evidence="1">
    <location>
        <begin position="88"/>
        <end position="161"/>
    </location>
</feature>
<dbReference type="AlphaFoldDB" id="A0AAN9RFJ5"/>
<dbReference type="PANTHER" id="PTHR48082">
    <property type="entry name" value="ATP SYNTHASE SUBUNIT ALPHA, MITOCHONDRIAL"/>
    <property type="match status" value="1"/>
</dbReference>
<dbReference type="GO" id="GO:0005524">
    <property type="term" value="F:ATP binding"/>
    <property type="evidence" value="ECO:0007669"/>
    <property type="project" value="TreeGrafter"/>
</dbReference>
<evidence type="ECO:0000313" key="2">
    <source>
        <dbReference type="EMBL" id="KAK7364623.1"/>
    </source>
</evidence>
<dbReference type="InterPro" id="IPR038376">
    <property type="entry name" value="ATP_synth_asu_C_sf"/>
</dbReference>
<dbReference type="GO" id="GO:0043531">
    <property type="term" value="F:ADP binding"/>
    <property type="evidence" value="ECO:0007669"/>
    <property type="project" value="TreeGrafter"/>
</dbReference>
<comment type="caution">
    <text evidence="2">The sequence shown here is derived from an EMBL/GenBank/DDBJ whole genome shotgun (WGS) entry which is preliminary data.</text>
</comment>
<organism evidence="2 3">
    <name type="scientific">Phaseolus coccineus</name>
    <name type="common">Scarlet runner bean</name>
    <name type="synonym">Phaseolus multiflorus</name>
    <dbReference type="NCBI Taxonomy" id="3886"/>
    <lineage>
        <taxon>Eukaryota</taxon>
        <taxon>Viridiplantae</taxon>
        <taxon>Streptophyta</taxon>
        <taxon>Embryophyta</taxon>
        <taxon>Tracheophyta</taxon>
        <taxon>Spermatophyta</taxon>
        <taxon>Magnoliopsida</taxon>
        <taxon>eudicotyledons</taxon>
        <taxon>Gunneridae</taxon>
        <taxon>Pentapetalae</taxon>
        <taxon>rosids</taxon>
        <taxon>fabids</taxon>
        <taxon>Fabales</taxon>
        <taxon>Fabaceae</taxon>
        <taxon>Papilionoideae</taxon>
        <taxon>50 kb inversion clade</taxon>
        <taxon>NPAAA clade</taxon>
        <taxon>indigoferoid/millettioid clade</taxon>
        <taxon>Phaseoleae</taxon>
        <taxon>Phaseolus</taxon>
    </lineage>
</organism>
<keyword evidence="3" id="KW-1185">Reference proteome</keyword>
<evidence type="ECO:0000313" key="3">
    <source>
        <dbReference type="Proteomes" id="UP001374584"/>
    </source>
</evidence>
<dbReference type="EMBL" id="JAYMYR010000005">
    <property type="protein sequence ID" value="KAK7364623.1"/>
    <property type="molecule type" value="Genomic_DNA"/>
</dbReference>
<dbReference type="GO" id="GO:0045259">
    <property type="term" value="C:proton-transporting ATP synthase complex"/>
    <property type="evidence" value="ECO:0007669"/>
    <property type="project" value="InterPro"/>
</dbReference>
<dbReference type="SUPFAM" id="SSF47917">
    <property type="entry name" value="C-terminal domain of alpha and beta subunits of F1 ATP synthase"/>
    <property type="match status" value="1"/>
</dbReference>
<accession>A0AAN9RFJ5</accession>
<dbReference type="PANTHER" id="PTHR48082:SF2">
    <property type="entry name" value="ATP SYNTHASE SUBUNIT ALPHA, MITOCHONDRIAL"/>
    <property type="match status" value="1"/>
</dbReference>
<dbReference type="Proteomes" id="UP001374584">
    <property type="component" value="Unassembled WGS sequence"/>
</dbReference>
<proteinExistence type="predicted"/>
<evidence type="ECO:0000259" key="1">
    <source>
        <dbReference type="Pfam" id="PF00306"/>
    </source>
</evidence>
<dbReference type="CDD" id="cd18113">
    <property type="entry name" value="ATP-synt_F1_alpha_C"/>
    <property type="match status" value="1"/>
</dbReference>
<dbReference type="GO" id="GO:0046933">
    <property type="term" value="F:proton-transporting ATP synthase activity, rotational mechanism"/>
    <property type="evidence" value="ECO:0007669"/>
    <property type="project" value="InterPro"/>
</dbReference>
<name>A0AAN9RFJ5_PHACN</name>
<dbReference type="Gene3D" id="1.20.150.20">
    <property type="entry name" value="ATP synthase alpha/beta chain, C-terminal domain"/>
    <property type="match status" value="1"/>
</dbReference>
<protein>
    <recommendedName>
        <fullName evidence="1">ATP synthase alpha subunit C-terminal domain-containing protein</fullName>
    </recommendedName>
</protein>
<dbReference type="InterPro" id="IPR005294">
    <property type="entry name" value="ATP_synth_F1_asu"/>
</dbReference>
<dbReference type="Pfam" id="PF00306">
    <property type="entry name" value="ATP-synt_ab_C"/>
    <property type="match status" value="1"/>
</dbReference>
<sequence length="339" mass="37454">MISRPLSILAISSGPVSTLQSVIASQICGLCSDTAIKEGDLVKRIGSIVNVPAGKAMLGRVVDALGVPIDGRGALSDHERRRVEAKALDLDVVTQALLNRGARLTEVLKQPQYAPLPIEKQILVIYAVVSGFCDRMPLDKISQYERDILTTFKPDLLQSLKEPQAPEPLPLAEPYTPDLSHTLLDDNTRRAELDECAGFHFVGLSKEKKEKVLLAQVQIERVIEKALLSGGYSQDELSQRSKQDEIRGFCSTIDLDPSALEMVRSLTKRSMGNNRLPQLQELKPKALVTRILIARVKQVYKVKKSLLTRLTDLLPSRVPSIEEKGLRYEFVPTGSPIDS</sequence>
<dbReference type="InterPro" id="IPR000793">
    <property type="entry name" value="ATP_synth_asu_C"/>
</dbReference>